<accession>A0ACC2B369</accession>
<dbReference type="Proteomes" id="UP001162992">
    <property type="component" value="Chromosome 18"/>
</dbReference>
<evidence type="ECO:0000313" key="2">
    <source>
        <dbReference type="Proteomes" id="UP001162992"/>
    </source>
</evidence>
<keyword evidence="2" id="KW-1185">Reference proteome</keyword>
<evidence type="ECO:0000313" key="1">
    <source>
        <dbReference type="EMBL" id="KAJ7524243.1"/>
    </source>
</evidence>
<reference evidence="2" key="1">
    <citation type="journal article" date="2024" name="Proc. Natl. Acad. Sci. U.S.A.">
        <title>Extraordinary preservation of gene collinearity over three hundred million years revealed in homosporous lycophytes.</title>
        <authorList>
            <person name="Li C."/>
            <person name="Wickell D."/>
            <person name="Kuo L.Y."/>
            <person name="Chen X."/>
            <person name="Nie B."/>
            <person name="Liao X."/>
            <person name="Peng D."/>
            <person name="Ji J."/>
            <person name="Jenkins J."/>
            <person name="Williams M."/>
            <person name="Shu S."/>
            <person name="Plott C."/>
            <person name="Barry K."/>
            <person name="Rajasekar S."/>
            <person name="Grimwood J."/>
            <person name="Han X."/>
            <person name="Sun S."/>
            <person name="Hou Z."/>
            <person name="He W."/>
            <person name="Dai G."/>
            <person name="Sun C."/>
            <person name="Schmutz J."/>
            <person name="Leebens-Mack J.H."/>
            <person name="Li F.W."/>
            <person name="Wang L."/>
        </authorList>
    </citation>
    <scope>NUCLEOTIDE SEQUENCE [LARGE SCALE GENOMIC DNA]</scope>
    <source>
        <strain evidence="2">cv. PW_Plant_1</strain>
    </source>
</reference>
<organism evidence="1 2">
    <name type="scientific">Diphasiastrum complanatum</name>
    <name type="common">Issler's clubmoss</name>
    <name type="synonym">Lycopodium complanatum</name>
    <dbReference type="NCBI Taxonomy" id="34168"/>
    <lineage>
        <taxon>Eukaryota</taxon>
        <taxon>Viridiplantae</taxon>
        <taxon>Streptophyta</taxon>
        <taxon>Embryophyta</taxon>
        <taxon>Tracheophyta</taxon>
        <taxon>Lycopodiopsida</taxon>
        <taxon>Lycopodiales</taxon>
        <taxon>Lycopodiaceae</taxon>
        <taxon>Lycopodioideae</taxon>
        <taxon>Diphasiastrum</taxon>
    </lineage>
</organism>
<comment type="caution">
    <text evidence="1">The sequence shown here is derived from an EMBL/GenBank/DDBJ whole genome shotgun (WGS) entry which is preliminary data.</text>
</comment>
<name>A0ACC2B369_DIPCM</name>
<proteinExistence type="predicted"/>
<dbReference type="EMBL" id="CM055109">
    <property type="protein sequence ID" value="KAJ7524243.1"/>
    <property type="molecule type" value="Genomic_DNA"/>
</dbReference>
<gene>
    <name evidence="1" type="ORF">O6H91_18G083300</name>
</gene>
<protein>
    <submittedName>
        <fullName evidence="1">Uncharacterized protein</fullName>
    </submittedName>
</protein>
<sequence>MMAEGSALLSMGVPWPECNDGVFYEDVVKSSNSSNCTQKKTRTLLEFYSSNYRYSASKEGWLQRIQNKQIQVDGEVSTSPNLMLRTGAQLLYHRLPWKEPFAPHTLHILFEDEHLLAINKPSGLQVLPGGAFQQRTVLTQLHWYTMKSTQLPPQHGDPSRLSRHFCAVPVHRLGRGTSGVLLCAKSRQAKTKLAADFKHDTISSVRNQALLVTDKRRESERRILKRYRALVQGLMETDVVLIDQPIGKVEYPGVIGGLHMATLEGKPSQSKAMVVYRNKEENSTLVEVQIFSGRPHQIRIHLASIGHPLVGDPLYVAGGIPSTTAESTLGMLHYETCAEDGGHNKPITPLPGDCGYHLHSHRLTFDHPITSKKMNIIAPPPAALLAQHEKKHMLTIFASKMDDWSSAQQRGLVLS</sequence>